<evidence type="ECO:0000313" key="2">
    <source>
        <dbReference type="Proteomes" id="UP000266841"/>
    </source>
</evidence>
<proteinExistence type="predicted"/>
<dbReference type="EMBL" id="AGNL01022559">
    <property type="protein sequence ID" value="EJK59657.1"/>
    <property type="molecule type" value="Genomic_DNA"/>
</dbReference>
<dbReference type="Gene3D" id="1.25.40.10">
    <property type="entry name" value="Tetratricopeptide repeat domain"/>
    <property type="match status" value="1"/>
</dbReference>
<dbReference type="SUPFAM" id="SSF81901">
    <property type="entry name" value="HCP-like"/>
    <property type="match status" value="1"/>
</dbReference>
<dbReference type="Proteomes" id="UP000266841">
    <property type="component" value="Unassembled WGS sequence"/>
</dbReference>
<accession>K0SMI6</accession>
<organism evidence="1 2">
    <name type="scientific">Thalassiosira oceanica</name>
    <name type="common">Marine diatom</name>
    <dbReference type="NCBI Taxonomy" id="159749"/>
    <lineage>
        <taxon>Eukaryota</taxon>
        <taxon>Sar</taxon>
        <taxon>Stramenopiles</taxon>
        <taxon>Ochrophyta</taxon>
        <taxon>Bacillariophyta</taxon>
        <taxon>Coscinodiscophyceae</taxon>
        <taxon>Thalassiosirophycidae</taxon>
        <taxon>Thalassiosirales</taxon>
        <taxon>Thalassiosiraceae</taxon>
        <taxon>Thalassiosira</taxon>
    </lineage>
</organism>
<name>K0SMI6_THAOC</name>
<sequence>MGPRKGLNMTSFLESSNLRMSSGDGMADVDVDNLVTVLALETPLPTDNASALSMIQKRVSKGDAEAIKVLGEQYCFGRLGVAKDVTRAIELWTEAAEL</sequence>
<feature type="non-terminal residue" evidence="1">
    <location>
        <position position="98"/>
    </location>
</feature>
<keyword evidence="2" id="KW-1185">Reference proteome</keyword>
<dbReference type="AlphaFoldDB" id="K0SMI6"/>
<dbReference type="InterPro" id="IPR011990">
    <property type="entry name" value="TPR-like_helical_dom_sf"/>
</dbReference>
<reference evidence="1 2" key="1">
    <citation type="journal article" date="2012" name="Genome Biol.">
        <title>Genome and low-iron response of an oceanic diatom adapted to chronic iron limitation.</title>
        <authorList>
            <person name="Lommer M."/>
            <person name="Specht M."/>
            <person name="Roy A.S."/>
            <person name="Kraemer L."/>
            <person name="Andreson R."/>
            <person name="Gutowska M.A."/>
            <person name="Wolf J."/>
            <person name="Bergner S.V."/>
            <person name="Schilhabel M.B."/>
            <person name="Klostermeier U.C."/>
            <person name="Beiko R.G."/>
            <person name="Rosenstiel P."/>
            <person name="Hippler M."/>
            <person name="Laroche J."/>
        </authorList>
    </citation>
    <scope>NUCLEOTIDE SEQUENCE [LARGE SCALE GENOMIC DNA]</scope>
    <source>
        <strain evidence="1 2">CCMP1005</strain>
    </source>
</reference>
<evidence type="ECO:0000313" key="1">
    <source>
        <dbReference type="EMBL" id="EJK59657.1"/>
    </source>
</evidence>
<protein>
    <submittedName>
        <fullName evidence="1">Uncharacterized protein</fullName>
    </submittedName>
</protein>
<comment type="caution">
    <text evidence="1">The sequence shown here is derived from an EMBL/GenBank/DDBJ whole genome shotgun (WGS) entry which is preliminary data.</text>
</comment>
<gene>
    <name evidence="1" type="ORF">THAOC_20086</name>
</gene>